<evidence type="ECO:0000256" key="3">
    <source>
        <dbReference type="ARBA" id="ARBA00023163"/>
    </source>
</evidence>
<dbReference type="Gene3D" id="3.40.50.10490">
    <property type="entry name" value="Glucose-6-phosphate isomerase like protein, domain 1"/>
    <property type="match status" value="1"/>
</dbReference>
<dbReference type="InterPro" id="IPR001347">
    <property type="entry name" value="SIS_dom"/>
</dbReference>
<dbReference type="InterPro" id="IPR047640">
    <property type="entry name" value="RpiR-like"/>
</dbReference>
<dbReference type="CDD" id="cd05013">
    <property type="entry name" value="SIS_RpiR"/>
    <property type="match status" value="1"/>
</dbReference>
<dbReference type="RefSeq" id="WP_043810074.1">
    <property type="nucleotide sequence ID" value="NZ_JOEF01000001.1"/>
</dbReference>
<dbReference type="GO" id="GO:0097367">
    <property type="term" value="F:carbohydrate derivative binding"/>
    <property type="evidence" value="ECO:0007669"/>
    <property type="project" value="InterPro"/>
</dbReference>
<dbReference type="EMBL" id="LT629701">
    <property type="protein sequence ID" value="SDN43506.1"/>
    <property type="molecule type" value="Genomic_DNA"/>
</dbReference>
<dbReference type="Proteomes" id="UP000183376">
    <property type="component" value="Chromosome I"/>
</dbReference>
<proteinExistence type="predicted"/>
<evidence type="ECO:0000256" key="1">
    <source>
        <dbReference type="ARBA" id="ARBA00023015"/>
    </source>
</evidence>
<dbReference type="InterPro" id="IPR009057">
    <property type="entry name" value="Homeodomain-like_sf"/>
</dbReference>
<name>A0A1H0BD00_ALLAB</name>
<evidence type="ECO:0000259" key="5">
    <source>
        <dbReference type="PROSITE" id="PS51464"/>
    </source>
</evidence>
<dbReference type="InterPro" id="IPR035472">
    <property type="entry name" value="RpiR-like_SIS"/>
</dbReference>
<dbReference type="PROSITE" id="PS51464">
    <property type="entry name" value="SIS"/>
    <property type="match status" value="1"/>
</dbReference>
<gene>
    <name evidence="6" type="ORF">SAMN04489726_6604</name>
</gene>
<evidence type="ECO:0000313" key="7">
    <source>
        <dbReference type="Proteomes" id="UP000183376"/>
    </source>
</evidence>
<keyword evidence="7" id="KW-1185">Reference proteome</keyword>
<feature type="domain" description="HTH rpiR-type" evidence="4">
    <location>
        <begin position="9"/>
        <end position="85"/>
    </location>
</feature>
<dbReference type="InterPro" id="IPR000281">
    <property type="entry name" value="HTH_RpiR"/>
</dbReference>
<dbReference type="PANTHER" id="PTHR30514:SF18">
    <property type="entry name" value="RPIR-FAMILY TRANSCRIPTIONAL REGULATOR"/>
    <property type="match status" value="1"/>
</dbReference>
<dbReference type="GO" id="GO:0003700">
    <property type="term" value="F:DNA-binding transcription factor activity"/>
    <property type="evidence" value="ECO:0007669"/>
    <property type="project" value="InterPro"/>
</dbReference>
<dbReference type="SUPFAM" id="SSF53697">
    <property type="entry name" value="SIS domain"/>
    <property type="match status" value="1"/>
</dbReference>
<dbReference type="InterPro" id="IPR036388">
    <property type="entry name" value="WH-like_DNA-bd_sf"/>
</dbReference>
<dbReference type="Pfam" id="PF01418">
    <property type="entry name" value="HTH_6"/>
    <property type="match status" value="1"/>
</dbReference>
<keyword evidence="3" id="KW-0804">Transcription</keyword>
<dbReference type="GO" id="GO:0003677">
    <property type="term" value="F:DNA binding"/>
    <property type="evidence" value="ECO:0007669"/>
    <property type="project" value="UniProtKB-KW"/>
</dbReference>
<keyword evidence="2 6" id="KW-0238">DNA-binding</keyword>
<evidence type="ECO:0000256" key="2">
    <source>
        <dbReference type="ARBA" id="ARBA00023125"/>
    </source>
</evidence>
<sequence length="287" mass="30561">MSDAPTSFAELSELLRSDSAGFTPSQRTLAERVLSDPEGIAFKTVSELARDVGVNEATVVRFAQRCGLSGYPALVKLCREHLSGQAQLVRRLGSLADAPDELLSKAVELDKQNLTRTLARVDPDAWHRAVGALAGARRVHVMGLRKSHSVAYLLAYLLDLVLDDVSLVIPGPGTLTDRLRRLESSDVLVAVSLHRYAADTVRAVRQAKSAGATTIALTDTAASPLADLADSVFFADTAGAGLLRSVTALVGLAQAMAAGVAARRADQAPEALRRQEELLVAFNTYHP</sequence>
<dbReference type="Gene3D" id="1.10.10.10">
    <property type="entry name" value="Winged helix-like DNA-binding domain superfamily/Winged helix DNA-binding domain"/>
    <property type="match status" value="1"/>
</dbReference>
<dbReference type="STRING" id="211114.SAMN04489726_6604"/>
<dbReference type="InterPro" id="IPR046348">
    <property type="entry name" value="SIS_dom_sf"/>
</dbReference>
<keyword evidence="1" id="KW-0805">Transcription regulation</keyword>
<accession>A0A1H0BD00</accession>
<organism evidence="6 7">
    <name type="scientific">Allokutzneria albata</name>
    <name type="common">Kibdelosporangium albatum</name>
    <dbReference type="NCBI Taxonomy" id="211114"/>
    <lineage>
        <taxon>Bacteria</taxon>
        <taxon>Bacillati</taxon>
        <taxon>Actinomycetota</taxon>
        <taxon>Actinomycetes</taxon>
        <taxon>Pseudonocardiales</taxon>
        <taxon>Pseudonocardiaceae</taxon>
        <taxon>Allokutzneria</taxon>
    </lineage>
</organism>
<dbReference type="GO" id="GO:1901135">
    <property type="term" value="P:carbohydrate derivative metabolic process"/>
    <property type="evidence" value="ECO:0007669"/>
    <property type="project" value="InterPro"/>
</dbReference>
<dbReference type="PROSITE" id="PS51071">
    <property type="entry name" value="HTH_RPIR"/>
    <property type="match status" value="1"/>
</dbReference>
<dbReference type="eggNOG" id="COG1737">
    <property type="taxonomic scope" value="Bacteria"/>
</dbReference>
<dbReference type="SUPFAM" id="SSF46689">
    <property type="entry name" value="Homeodomain-like"/>
    <property type="match status" value="1"/>
</dbReference>
<protein>
    <submittedName>
        <fullName evidence="6">DNA-binding transcriptional regulator, MurR/RpiR family, contains HTH and SIS domains</fullName>
    </submittedName>
</protein>
<reference evidence="6 7" key="1">
    <citation type="submission" date="2016-10" db="EMBL/GenBank/DDBJ databases">
        <authorList>
            <person name="de Groot N.N."/>
        </authorList>
    </citation>
    <scope>NUCLEOTIDE SEQUENCE [LARGE SCALE GENOMIC DNA]</scope>
    <source>
        <strain evidence="6 7">DSM 44149</strain>
    </source>
</reference>
<evidence type="ECO:0000259" key="4">
    <source>
        <dbReference type="PROSITE" id="PS51071"/>
    </source>
</evidence>
<evidence type="ECO:0000313" key="6">
    <source>
        <dbReference type="EMBL" id="SDN43506.1"/>
    </source>
</evidence>
<feature type="domain" description="SIS" evidence="5">
    <location>
        <begin position="129"/>
        <end position="271"/>
    </location>
</feature>
<dbReference type="Pfam" id="PF01380">
    <property type="entry name" value="SIS"/>
    <property type="match status" value="1"/>
</dbReference>
<dbReference type="PANTHER" id="PTHR30514">
    <property type="entry name" value="GLUCOKINASE"/>
    <property type="match status" value="1"/>
</dbReference>
<dbReference type="AlphaFoldDB" id="A0A1H0BD00"/>